<sequence>MTVKFDSILQILERAMPFHPAPFNLLVLSLISSYCRRNGQVWAGVVIYEWASPAPPPGAVVKSDALGLKLPAGDAEQTPSIHPLFKVPVVLLLNPETVDAVISRLLFEVTEQAVLDISEGSSPDEDEEEKFSSCGETILPGVGHHEGQESEYMTSDNFERVVFMKGNMDLLKMELSPEDSE</sequence>
<keyword evidence="2" id="KW-1185">Reference proteome</keyword>
<dbReference type="EMBL" id="JACEEZ010024576">
    <property type="protein sequence ID" value="KAG0710051.1"/>
    <property type="molecule type" value="Genomic_DNA"/>
</dbReference>
<protein>
    <submittedName>
        <fullName evidence="1">Uncharacterized protein</fullName>
    </submittedName>
</protein>
<evidence type="ECO:0000313" key="1">
    <source>
        <dbReference type="EMBL" id="KAG0710051.1"/>
    </source>
</evidence>
<reference evidence="1" key="1">
    <citation type="submission" date="2020-07" db="EMBL/GenBank/DDBJ databases">
        <title>The High-quality genome of the commercially important snow crab, Chionoecetes opilio.</title>
        <authorList>
            <person name="Jeong J.-H."/>
            <person name="Ryu S."/>
        </authorList>
    </citation>
    <scope>NUCLEOTIDE SEQUENCE</scope>
    <source>
        <strain evidence="1">MADBK_172401_WGS</strain>
        <tissue evidence="1">Digestive gland</tissue>
    </source>
</reference>
<organism evidence="1 2">
    <name type="scientific">Chionoecetes opilio</name>
    <name type="common">Atlantic snow crab</name>
    <name type="synonym">Cancer opilio</name>
    <dbReference type="NCBI Taxonomy" id="41210"/>
    <lineage>
        <taxon>Eukaryota</taxon>
        <taxon>Metazoa</taxon>
        <taxon>Ecdysozoa</taxon>
        <taxon>Arthropoda</taxon>
        <taxon>Crustacea</taxon>
        <taxon>Multicrustacea</taxon>
        <taxon>Malacostraca</taxon>
        <taxon>Eumalacostraca</taxon>
        <taxon>Eucarida</taxon>
        <taxon>Decapoda</taxon>
        <taxon>Pleocyemata</taxon>
        <taxon>Brachyura</taxon>
        <taxon>Eubrachyura</taxon>
        <taxon>Majoidea</taxon>
        <taxon>Majidae</taxon>
        <taxon>Chionoecetes</taxon>
    </lineage>
</organism>
<dbReference type="AlphaFoldDB" id="A0A8J4XP78"/>
<accession>A0A8J4XP78</accession>
<name>A0A8J4XP78_CHIOP</name>
<evidence type="ECO:0000313" key="2">
    <source>
        <dbReference type="Proteomes" id="UP000770661"/>
    </source>
</evidence>
<dbReference type="Proteomes" id="UP000770661">
    <property type="component" value="Unassembled WGS sequence"/>
</dbReference>
<dbReference type="OrthoDB" id="6630833at2759"/>
<gene>
    <name evidence="1" type="ORF">GWK47_023596</name>
</gene>
<proteinExistence type="predicted"/>
<comment type="caution">
    <text evidence="1">The sequence shown here is derived from an EMBL/GenBank/DDBJ whole genome shotgun (WGS) entry which is preliminary data.</text>
</comment>